<evidence type="ECO:0000256" key="3">
    <source>
        <dbReference type="ARBA" id="ARBA00023239"/>
    </source>
</evidence>
<organism evidence="7 8">
    <name type="scientific">Rhodococcus rhodnii</name>
    <dbReference type="NCBI Taxonomy" id="38312"/>
    <lineage>
        <taxon>Bacteria</taxon>
        <taxon>Bacillati</taxon>
        <taxon>Actinomycetota</taxon>
        <taxon>Actinomycetes</taxon>
        <taxon>Mycobacteriales</taxon>
        <taxon>Nocardiaceae</taxon>
        <taxon>Rhodococcus</taxon>
    </lineage>
</organism>
<name>A0A6P2CJK1_9NOCA</name>
<keyword evidence="3 6" id="KW-0456">Lyase</keyword>
<dbReference type="AlphaFoldDB" id="A0A6P2CJK1"/>
<dbReference type="InterPro" id="IPR002129">
    <property type="entry name" value="PyrdxlP-dep_de-COase"/>
</dbReference>
<dbReference type="GO" id="GO:0004058">
    <property type="term" value="F:aromatic-L-amino-acid decarboxylase activity"/>
    <property type="evidence" value="ECO:0007669"/>
    <property type="project" value="UniProtKB-ARBA"/>
</dbReference>
<dbReference type="SUPFAM" id="SSF53383">
    <property type="entry name" value="PLP-dependent transferases"/>
    <property type="match status" value="1"/>
</dbReference>
<evidence type="ECO:0000256" key="6">
    <source>
        <dbReference type="RuleBase" id="RU000382"/>
    </source>
</evidence>
<comment type="caution">
    <text evidence="7">The sequence shown here is derived from an EMBL/GenBank/DDBJ whole genome shotgun (WGS) entry which is preliminary data.</text>
</comment>
<dbReference type="InterPro" id="IPR050477">
    <property type="entry name" value="GrpII_AminoAcid_Decarb"/>
</dbReference>
<accession>A0A6P2CJK1</accession>
<keyword evidence="2 5" id="KW-0663">Pyridoxal phosphate</keyword>
<proteinExistence type="inferred from homology"/>
<dbReference type="EMBL" id="QRCM01000001">
    <property type="protein sequence ID" value="TXG91366.1"/>
    <property type="molecule type" value="Genomic_DNA"/>
</dbReference>
<keyword evidence="7" id="KW-0032">Aminotransferase</keyword>
<evidence type="ECO:0000313" key="8">
    <source>
        <dbReference type="Proteomes" id="UP000471120"/>
    </source>
</evidence>
<dbReference type="Gene3D" id="3.90.1150.10">
    <property type="entry name" value="Aspartate Aminotransferase, domain 1"/>
    <property type="match status" value="1"/>
</dbReference>
<dbReference type="RefSeq" id="WP_010836200.1">
    <property type="nucleotide sequence ID" value="NZ_QRCM01000001.1"/>
</dbReference>
<dbReference type="GO" id="GO:0030170">
    <property type="term" value="F:pyridoxal phosphate binding"/>
    <property type="evidence" value="ECO:0007669"/>
    <property type="project" value="InterPro"/>
</dbReference>
<dbReference type="Gene3D" id="6.10.140.2150">
    <property type="match status" value="1"/>
</dbReference>
<dbReference type="Proteomes" id="UP000471120">
    <property type="component" value="Unassembled WGS sequence"/>
</dbReference>
<evidence type="ECO:0000256" key="1">
    <source>
        <dbReference type="ARBA" id="ARBA00001933"/>
    </source>
</evidence>
<dbReference type="PANTHER" id="PTHR42735:SF6">
    <property type="entry name" value="SPHINGOSINE-1-PHOSPHATE LYASE 1"/>
    <property type="match status" value="1"/>
</dbReference>
<dbReference type="PANTHER" id="PTHR42735">
    <property type="match status" value="1"/>
</dbReference>
<reference evidence="7 8" key="1">
    <citation type="submission" date="2018-07" db="EMBL/GenBank/DDBJ databases">
        <title>Genome sequence of Rhodococcus rhodnii ATCC 35071 from Rhodnius prolixus.</title>
        <authorList>
            <person name="Patel V."/>
            <person name="Vogel K.J."/>
        </authorList>
    </citation>
    <scope>NUCLEOTIDE SEQUENCE [LARGE SCALE GENOMIC DNA]</scope>
    <source>
        <strain evidence="7 8">ATCC 35071</strain>
    </source>
</reference>
<dbReference type="InterPro" id="IPR015421">
    <property type="entry name" value="PyrdxlP-dep_Trfase_major"/>
</dbReference>
<dbReference type="GO" id="GO:0008483">
    <property type="term" value="F:transaminase activity"/>
    <property type="evidence" value="ECO:0007669"/>
    <property type="project" value="UniProtKB-KW"/>
</dbReference>
<dbReference type="Pfam" id="PF00282">
    <property type="entry name" value="Pyridoxal_deC"/>
    <property type="match status" value="1"/>
</dbReference>
<evidence type="ECO:0000256" key="5">
    <source>
        <dbReference type="PIRSR" id="PIRSR602129-50"/>
    </source>
</evidence>
<protein>
    <submittedName>
        <fullName evidence="7">Aspartate aminotransferase family protein</fullName>
    </submittedName>
</protein>
<dbReference type="InterPro" id="IPR015422">
    <property type="entry name" value="PyrdxlP-dep_Trfase_small"/>
</dbReference>
<dbReference type="Gene3D" id="3.40.640.10">
    <property type="entry name" value="Type I PLP-dependent aspartate aminotransferase-like (Major domain)"/>
    <property type="match status" value="1"/>
</dbReference>
<keyword evidence="7" id="KW-0808">Transferase</keyword>
<evidence type="ECO:0000256" key="2">
    <source>
        <dbReference type="ARBA" id="ARBA00022898"/>
    </source>
</evidence>
<sequence>MNEDALGLDGIAGRGASALAELHALRAADAPTHGGRVLSYVYDPGIAELDRIAGEAARLVQPVNGLDPTVFPSARVLERDLVAWGAQLTHGGDGTVGNVTSGGTESCMLAVLSARDSAGRGGEAGDAGSIVIPTTAHAAFVKAAHVLGLGVVRVAVDPSTGRVDPARIAAALRDDTVLVVASAPNYPLGALDPIAEIAEVTGAAGVPLHVDACLGGFALAWWDESGAGDDTLPPWDFRVPGVTTLSLDLHKYGYAPKGASLLLHRDRDRHRAQYFGLTDWPGYPVVNPTLLGSKSLAATASAWAIAHALGDDGYRALVGRIRRSVTVLREAVDATAGLRVVGDPVGPVFAVAADGHGERAVDPHRWAAAVAERGFTLQMQPSLPQPDGTTLPATTHLTVTPVTESVLGELVVALREAATEVRGVPPAQPLAALATLAAAFEAGQVEARDVTALPSAVLAAALAEAGLAPGGPGELDMAAVLSAVEALPREVTRVLLIEYLAGLLAPG</sequence>
<feature type="modified residue" description="N6-(pyridoxal phosphate)lysine" evidence="5">
    <location>
        <position position="251"/>
    </location>
</feature>
<dbReference type="InterPro" id="IPR015424">
    <property type="entry name" value="PyrdxlP-dep_Trfase"/>
</dbReference>
<comment type="cofactor">
    <cofactor evidence="1 5 6">
        <name>pyridoxal 5'-phosphate</name>
        <dbReference type="ChEBI" id="CHEBI:597326"/>
    </cofactor>
</comment>
<evidence type="ECO:0000256" key="4">
    <source>
        <dbReference type="ARBA" id="ARBA00038302"/>
    </source>
</evidence>
<dbReference type="GO" id="GO:0019752">
    <property type="term" value="P:carboxylic acid metabolic process"/>
    <property type="evidence" value="ECO:0007669"/>
    <property type="project" value="InterPro"/>
</dbReference>
<gene>
    <name evidence="7" type="ORF">DW322_15535</name>
</gene>
<comment type="similarity">
    <text evidence="4">Belongs to the group II decarboxylase family. Sphingosine-1-phosphate lyase subfamily.</text>
</comment>
<evidence type="ECO:0000313" key="7">
    <source>
        <dbReference type="EMBL" id="TXG91366.1"/>
    </source>
</evidence>